<dbReference type="GO" id="GO:0005267">
    <property type="term" value="F:potassium channel activity"/>
    <property type="evidence" value="ECO:0007669"/>
    <property type="project" value="UniProtKB-KW"/>
</dbReference>
<feature type="transmembrane region" description="Helical" evidence="13">
    <location>
        <begin position="52"/>
        <end position="74"/>
    </location>
</feature>
<dbReference type="PATRIC" id="fig|137591.24.peg.1265"/>
<dbReference type="GO" id="GO:0016020">
    <property type="term" value="C:membrane"/>
    <property type="evidence" value="ECO:0007669"/>
    <property type="project" value="UniProtKB-SubCell"/>
</dbReference>
<keyword evidence="5 13" id="KW-0812">Transmembrane</keyword>
<feature type="transmembrane region" description="Helical" evidence="13">
    <location>
        <begin position="124"/>
        <end position="145"/>
    </location>
</feature>
<evidence type="ECO:0000313" key="14">
    <source>
        <dbReference type="EMBL" id="KIU23961.1"/>
    </source>
</evidence>
<evidence type="ECO:0000256" key="8">
    <source>
        <dbReference type="ARBA" id="ARBA00022989"/>
    </source>
</evidence>
<keyword evidence="10 13" id="KW-0472">Membrane</keyword>
<dbReference type="GO" id="GO:0015252">
    <property type="term" value="F:proton channel activity"/>
    <property type="evidence" value="ECO:0007669"/>
    <property type="project" value="InterPro"/>
</dbReference>
<proteinExistence type="inferred from homology"/>
<evidence type="ECO:0000256" key="12">
    <source>
        <dbReference type="ARBA" id="ARBA00034430"/>
    </source>
</evidence>
<evidence type="ECO:0000256" key="5">
    <source>
        <dbReference type="ARBA" id="ARBA00022692"/>
    </source>
</evidence>
<evidence type="ECO:0000256" key="3">
    <source>
        <dbReference type="ARBA" id="ARBA00022448"/>
    </source>
</evidence>
<comment type="subcellular location">
    <subcellularLocation>
        <location evidence="1">Membrane</location>
        <topology evidence="1">Multi-pass membrane protein</topology>
    </subcellularLocation>
</comment>
<organism evidence="14 15">
    <name type="scientific">Weissella cibaria</name>
    <dbReference type="NCBI Taxonomy" id="137591"/>
    <lineage>
        <taxon>Bacteria</taxon>
        <taxon>Bacillati</taxon>
        <taxon>Bacillota</taxon>
        <taxon>Bacilli</taxon>
        <taxon>Lactobacillales</taxon>
        <taxon>Lactobacillaceae</taxon>
        <taxon>Weissella</taxon>
    </lineage>
</organism>
<dbReference type="InterPro" id="IPR010617">
    <property type="entry name" value="TMEM175-like"/>
</dbReference>
<comment type="caution">
    <text evidence="14">The sequence shown here is derived from an EMBL/GenBank/DDBJ whole genome shotgun (WGS) entry which is preliminary data.</text>
</comment>
<feature type="transmembrane region" description="Helical" evidence="13">
    <location>
        <begin position="90"/>
        <end position="112"/>
    </location>
</feature>
<comment type="similarity">
    <text evidence="2">Belongs to the TMEM175 family.</text>
</comment>
<dbReference type="EMBL" id="JWHT01000030">
    <property type="protein sequence ID" value="KIU23961.1"/>
    <property type="molecule type" value="Genomic_DNA"/>
</dbReference>
<sequence length="204" mass="23200">MKSKLVIDQEKRNVQTSGLLHHLDVFNDAVIAIILTIMAIEIPVPGEHGETYLTFIHAVILFLITFFITAGFWYEHHNSLSLIKAPRKRVIVLNFVFLALLTLLPVLTKWMILEPHSLAITHYGAVFFLITIVQTVFQLIADSEYYEDDFDKVKIARRQTRIKSAALLTMTAVLIGVSVIFPTVAGVLYILIPILIFFWPTNVH</sequence>
<keyword evidence="3" id="KW-0813">Transport</keyword>
<evidence type="ECO:0000256" key="9">
    <source>
        <dbReference type="ARBA" id="ARBA00023065"/>
    </source>
</evidence>
<evidence type="ECO:0000256" key="10">
    <source>
        <dbReference type="ARBA" id="ARBA00023136"/>
    </source>
</evidence>
<gene>
    <name evidence="14" type="ORF">ab3b_01294</name>
</gene>
<evidence type="ECO:0000256" key="6">
    <source>
        <dbReference type="ARBA" id="ARBA00022826"/>
    </source>
</evidence>
<keyword evidence="7" id="KW-0630">Potassium</keyword>
<evidence type="ECO:0000256" key="4">
    <source>
        <dbReference type="ARBA" id="ARBA00022538"/>
    </source>
</evidence>
<evidence type="ECO:0000313" key="15">
    <source>
        <dbReference type="Proteomes" id="UP000032289"/>
    </source>
</evidence>
<evidence type="ECO:0000256" key="2">
    <source>
        <dbReference type="ARBA" id="ARBA00006920"/>
    </source>
</evidence>
<protein>
    <recommendedName>
        <fullName evidence="16">DUF1211 domain-containing protein</fullName>
    </recommendedName>
</protein>
<evidence type="ECO:0000256" key="1">
    <source>
        <dbReference type="ARBA" id="ARBA00004141"/>
    </source>
</evidence>
<dbReference type="AlphaFoldDB" id="A0A0D1M7B8"/>
<feature type="transmembrane region" description="Helical" evidence="13">
    <location>
        <begin position="20"/>
        <end position="40"/>
    </location>
</feature>
<keyword evidence="9" id="KW-0406">Ion transport</keyword>
<dbReference type="Pfam" id="PF06736">
    <property type="entry name" value="TMEM175"/>
    <property type="match status" value="1"/>
</dbReference>
<feature type="transmembrane region" description="Helical" evidence="13">
    <location>
        <begin position="166"/>
        <end position="199"/>
    </location>
</feature>
<keyword evidence="11" id="KW-0407">Ion channel</keyword>
<keyword evidence="4" id="KW-0633">Potassium transport</keyword>
<reference evidence="14 15" key="1">
    <citation type="journal article" date="2015" name="Microbiology (Mosc.)">
        <title>Genomics of the Weissella cibaria species with an examination of its metabolic traits.</title>
        <authorList>
            <person name="Lynch K.M."/>
            <person name="Lucid A."/>
            <person name="Arendt E.K."/>
            <person name="Sleator R.D."/>
            <person name="Lucey B."/>
            <person name="Coffey A."/>
        </authorList>
    </citation>
    <scope>NUCLEOTIDE SEQUENCE [LARGE SCALE GENOMIC DNA]</scope>
    <source>
        <strain evidence="14 15">AB3b</strain>
    </source>
</reference>
<keyword evidence="8 13" id="KW-1133">Transmembrane helix</keyword>
<evidence type="ECO:0000256" key="11">
    <source>
        <dbReference type="ARBA" id="ARBA00023303"/>
    </source>
</evidence>
<accession>A0A0D1M7B8</accession>
<comment type="catalytic activity">
    <reaction evidence="12">
        <text>K(+)(in) = K(+)(out)</text>
        <dbReference type="Rhea" id="RHEA:29463"/>
        <dbReference type="ChEBI" id="CHEBI:29103"/>
    </reaction>
</comment>
<evidence type="ECO:0000256" key="7">
    <source>
        <dbReference type="ARBA" id="ARBA00022958"/>
    </source>
</evidence>
<dbReference type="Proteomes" id="UP000032289">
    <property type="component" value="Unassembled WGS sequence"/>
</dbReference>
<name>A0A0D1M7B8_9LACO</name>
<keyword evidence="6" id="KW-0631">Potassium channel</keyword>
<evidence type="ECO:0000256" key="13">
    <source>
        <dbReference type="SAM" id="Phobius"/>
    </source>
</evidence>
<evidence type="ECO:0008006" key="16">
    <source>
        <dbReference type="Google" id="ProtNLM"/>
    </source>
</evidence>